<comment type="subcellular location">
    <subcellularLocation>
        <location evidence="1">Cell membrane</location>
        <topology evidence="1">Multi-pass membrane protein</topology>
    </subcellularLocation>
</comment>
<evidence type="ECO:0000313" key="10">
    <source>
        <dbReference type="Proteomes" id="UP000628736"/>
    </source>
</evidence>
<name>A0A8J6J878_9FIRM</name>
<sequence length="338" mass="34486">MRPVKRFGRSGKALGIAAVLMAALVLVSVQVGSFPLSSNEIWDILAGGRKGTTQAQVLWTLRLPRVWMGLLAGGALGLAGGVYQTLFGNPLASPDLTGVASGASLGAACAIVLGAGTSAQIMGGAFLMGMASLVLVLALVRWAGLERTGTYILAGVIISSAADAGLMVLKTVADPEGELAAIEFWTMGSLAAMTADKVWPAAAAILIPALLIFLFRQRLLILSMGEESARTMGLAPGPWRSLLLGLTTLMVAAVVSVAGVVAFVGLIAPHIAFLLLGRRGGPYLPLCALVGGDILLAADLLARSLAGGGELPLSIWTVCFGVPVLLALLVGQRGGRDG</sequence>
<gene>
    <name evidence="9" type="ORF">H8S11_05275</name>
</gene>
<keyword evidence="4" id="KW-1003">Cell membrane</keyword>
<dbReference type="EMBL" id="JACOPO010000003">
    <property type="protein sequence ID" value="MBC5722217.1"/>
    <property type="molecule type" value="Genomic_DNA"/>
</dbReference>
<dbReference type="PANTHER" id="PTHR30472">
    <property type="entry name" value="FERRIC ENTEROBACTIN TRANSPORT SYSTEM PERMEASE PROTEIN"/>
    <property type="match status" value="1"/>
</dbReference>
<evidence type="ECO:0000256" key="3">
    <source>
        <dbReference type="ARBA" id="ARBA00022448"/>
    </source>
</evidence>
<dbReference type="Gene3D" id="1.10.3470.10">
    <property type="entry name" value="ABC transporter involved in vitamin B12 uptake, BtuC"/>
    <property type="match status" value="1"/>
</dbReference>
<evidence type="ECO:0000256" key="6">
    <source>
        <dbReference type="ARBA" id="ARBA00022989"/>
    </source>
</evidence>
<evidence type="ECO:0000256" key="8">
    <source>
        <dbReference type="SAM" id="Phobius"/>
    </source>
</evidence>
<reference evidence="9" key="1">
    <citation type="submission" date="2020-08" db="EMBL/GenBank/DDBJ databases">
        <title>Genome public.</title>
        <authorList>
            <person name="Liu C."/>
            <person name="Sun Q."/>
        </authorList>
    </citation>
    <scope>NUCLEOTIDE SEQUENCE</scope>
    <source>
        <strain evidence="9">NSJ-23</strain>
    </source>
</reference>
<evidence type="ECO:0000256" key="4">
    <source>
        <dbReference type="ARBA" id="ARBA00022475"/>
    </source>
</evidence>
<comment type="caution">
    <text evidence="9">The sequence shown here is derived from an EMBL/GenBank/DDBJ whole genome shotgun (WGS) entry which is preliminary data.</text>
</comment>
<feature type="transmembrane region" description="Helical" evidence="8">
    <location>
        <begin position="96"/>
        <end position="115"/>
    </location>
</feature>
<keyword evidence="6 8" id="KW-1133">Transmembrane helix</keyword>
<evidence type="ECO:0000313" key="9">
    <source>
        <dbReference type="EMBL" id="MBC5722217.1"/>
    </source>
</evidence>
<comment type="similarity">
    <text evidence="2">Belongs to the binding-protein-dependent transport system permease family. FecCD subfamily.</text>
</comment>
<feature type="transmembrane region" description="Helical" evidence="8">
    <location>
        <begin position="198"/>
        <end position="215"/>
    </location>
</feature>
<dbReference type="SUPFAM" id="SSF81345">
    <property type="entry name" value="ABC transporter involved in vitamin B12 uptake, BtuC"/>
    <property type="match status" value="1"/>
</dbReference>
<protein>
    <submittedName>
        <fullName evidence="9">Iron ABC transporter permease</fullName>
    </submittedName>
</protein>
<feature type="transmembrane region" description="Helical" evidence="8">
    <location>
        <begin position="121"/>
        <end position="143"/>
    </location>
</feature>
<dbReference type="InterPro" id="IPR037294">
    <property type="entry name" value="ABC_BtuC-like"/>
</dbReference>
<feature type="transmembrane region" description="Helical" evidence="8">
    <location>
        <begin position="242"/>
        <end position="271"/>
    </location>
</feature>
<dbReference type="InterPro" id="IPR000522">
    <property type="entry name" value="ABC_transptr_permease_BtuC"/>
</dbReference>
<feature type="transmembrane region" description="Helical" evidence="8">
    <location>
        <begin position="313"/>
        <end position="331"/>
    </location>
</feature>
<dbReference type="GO" id="GO:0022857">
    <property type="term" value="F:transmembrane transporter activity"/>
    <property type="evidence" value="ECO:0007669"/>
    <property type="project" value="InterPro"/>
</dbReference>
<organism evidence="9 10">
    <name type="scientific">Flintibacter hominis</name>
    <dbReference type="NCBI Taxonomy" id="2763048"/>
    <lineage>
        <taxon>Bacteria</taxon>
        <taxon>Bacillati</taxon>
        <taxon>Bacillota</taxon>
        <taxon>Clostridia</taxon>
        <taxon>Eubacteriales</taxon>
        <taxon>Flintibacter</taxon>
    </lineage>
</organism>
<accession>A0A8J6J878</accession>
<dbReference type="CDD" id="cd06550">
    <property type="entry name" value="TM_ABC_iron-siderophores_like"/>
    <property type="match status" value="1"/>
</dbReference>
<dbReference type="GO" id="GO:0033214">
    <property type="term" value="P:siderophore-iron import into cell"/>
    <property type="evidence" value="ECO:0007669"/>
    <property type="project" value="TreeGrafter"/>
</dbReference>
<keyword evidence="7 8" id="KW-0472">Membrane</keyword>
<proteinExistence type="inferred from homology"/>
<evidence type="ECO:0000256" key="1">
    <source>
        <dbReference type="ARBA" id="ARBA00004651"/>
    </source>
</evidence>
<feature type="transmembrane region" description="Helical" evidence="8">
    <location>
        <begin position="66"/>
        <end position="84"/>
    </location>
</feature>
<keyword evidence="10" id="KW-1185">Reference proteome</keyword>
<dbReference type="GO" id="GO:0005886">
    <property type="term" value="C:plasma membrane"/>
    <property type="evidence" value="ECO:0007669"/>
    <property type="project" value="UniProtKB-SubCell"/>
</dbReference>
<evidence type="ECO:0000256" key="2">
    <source>
        <dbReference type="ARBA" id="ARBA00007935"/>
    </source>
</evidence>
<keyword evidence="5 8" id="KW-0812">Transmembrane</keyword>
<evidence type="ECO:0000256" key="5">
    <source>
        <dbReference type="ARBA" id="ARBA00022692"/>
    </source>
</evidence>
<dbReference type="Proteomes" id="UP000628736">
    <property type="component" value="Unassembled WGS sequence"/>
</dbReference>
<evidence type="ECO:0000256" key="7">
    <source>
        <dbReference type="ARBA" id="ARBA00023136"/>
    </source>
</evidence>
<dbReference type="Pfam" id="PF01032">
    <property type="entry name" value="FecCD"/>
    <property type="match status" value="1"/>
</dbReference>
<feature type="transmembrane region" description="Helical" evidence="8">
    <location>
        <begin position="283"/>
        <end position="301"/>
    </location>
</feature>
<dbReference type="AlphaFoldDB" id="A0A8J6J878"/>
<dbReference type="PANTHER" id="PTHR30472:SF70">
    <property type="entry name" value="MOLYBDATE IMPORT SYSTEM PERMEASE PROTEIN MOLB"/>
    <property type="match status" value="1"/>
</dbReference>
<feature type="transmembrane region" description="Helical" evidence="8">
    <location>
        <begin position="12"/>
        <end position="32"/>
    </location>
</feature>
<keyword evidence="3" id="KW-0813">Transport</keyword>